<dbReference type="AlphaFoldDB" id="A0A6L2LZ66"/>
<accession>A0A6L2LZ66</accession>
<reference evidence="2" key="1">
    <citation type="journal article" date="2019" name="Sci. Rep.">
        <title>Draft genome of Tanacetum cinerariifolium, the natural source of mosquito coil.</title>
        <authorList>
            <person name="Yamashiro T."/>
            <person name="Shiraishi A."/>
            <person name="Satake H."/>
            <person name="Nakayama K."/>
        </authorList>
    </citation>
    <scope>NUCLEOTIDE SEQUENCE</scope>
</reference>
<dbReference type="GO" id="GO:1990592">
    <property type="term" value="P:protein K69-linked ufmylation"/>
    <property type="evidence" value="ECO:0007669"/>
    <property type="project" value="TreeGrafter"/>
</dbReference>
<feature type="domain" description="E3 UFM1-protein ligase 1-like N-terminal" evidence="1">
    <location>
        <begin position="408"/>
        <end position="514"/>
    </location>
</feature>
<sequence>MNKLRWFELFMSYSRVGFMVLAGKMEKMYSVLKRKIEEDRNKVELFCSCSRRFVEMDEVDEDKFVKNGFKHNKIVETHVGIDGDCEEDGKDRELESNESSPMVVNGAKNFEKDRNSHESESFRVVDDNIDLHNHGEEGIENKEVRVLVDFDCGESGKNMICSDMNKEVMDVVNEFQESVKEGENGLETVINKLMSKNGESLSPNKKLDAYLGNHIGVELTEFSPTGIGVHRHEYDFEDQLWKYEKHKEILVRNRKECDRKQEGNKEDGEWVLGVHLFGKCHDLRLIRNQEWVNECGDIDIDIRGLNVNGFLAYIHDGDDLLNQQKKSEDVVDFGMLEWPKMKKESHANFIFKRRYWKFDTWKWRKKGSRTKKIFVGGLPATLTEEQLQQYFESYGVDGKKIAGLLGKLCEKQAQVVANDPLLMPTKSEVISDRYWNNVCEEINDRLQECSQIALAEIAAQLQVGSELLVNVLEPLIGSLLKGRLEGVQLYTPAYIARVHEAARGITVPMNLSAWWSSL</sequence>
<dbReference type="EMBL" id="BKCJ010005497">
    <property type="protein sequence ID" value="GEU67076.1"/>
    <property type="molecule type" value="Genomic_DNA"/>
</dbReference>
<dbReference type="PANTHER" id="PTHR31057">
    <property type="entry name" value="E3 UFM1-PROTEIN LIGASE 1"/>
    <property type="match status" value="1"/>
</dbReference>
<organism evidence="2">
    <name type="scientific">Tanacetum cinerariifolium</name>
    <name type="common">Dalmatian daisy</name>
    <name type="synonym">Chrysanthemum cinerariifolium</name>
    <dbReference type="NCBI Taxonomy" id="118510"/>
    <lineage>
        <taxon>Eukaryota</taxon>
        <taxon>Viridiplantae</taxon>
        <taxon>Streptophyta</taxon>
        <taxon>Embryophyta</taxon>
        <taxon>Tracheophyta</taxon>
        <taxon>Spermatophyta</taxon>
        <taxon>Magnoliopsida</taxon>
        <taxon>eudicotyledons</taxon>
        <taxon>Gunneridae</taxon>
        <taxon>Pentapetalae</taxon>
        <taxon>asterids</taxon>
        <taxon>campanulids</taxon>
        <taxon>Asterales</taxon>
        <taxon>Asteraceae</taxon>
        <taxon>Asteroideae</taxon>
        <taxon>Anthemideae</taxon>
        <taxon>Anthemidinae</taxon>
        <taxon>Tanacetum</taxon>
    </lineage>
</organism>
<dbReference type="InterPro" id="IPR018611">
    <property type="entry name" value="Ufl1"/>
</dbReference>
<evidence type="ECO:0000259" key="1">
    <source>
        <dbReference type="Pfam" id="PF09743"/>
    </source>
</evidence>
<dbReference type="GO" id="GO:0061666">
    <property type="term" value="F:UFM1 ligase activity"/>
    <property type="evidence" value="ECO:0007669"/>
    <property type="project" value="InterPro"/>
</dbReference>
<comment type="caution">
    <text evidence="2">The sequence shown here is derived from an EMBL/GenBank/DDBJ whole genome shotgun (WGS) entry which is preliminary data.</text>
</comment>
<dbReference type="InterPro" id="IPR056579">
    <property type="entry name" value="Ufl1_N"/>
</dbReference>
<dbReference type="SUPFAM" id="SSF54928">
    <property type="entry name" value="RNA-binding domain, RBD"/>
    <property type="match status" value="1"/>
</dbReference>
<dbReference type="InterPro" id="IPR035979">
    <property type="entry name" value="RBD_domain_sf"/>
</dbReference>
<gene>
    <name evidence="2" type="ORF">Tci_039054</name>
</gene>
<evidence type="ECO:0000313" key="2">
    <source>
        <dbReference type="EMBL" id="GEU67076.1"/>
    </source>
</evidence>
<dbReference type="GO" id="GO:0016874">
    <property type="term" value="F:ligase activity"/>
    <property type="evidence" value="ECO:0007669"/>
    <property type="project" value="UniProtKB-KW"/>
</dbReference>
<dbReference type="PANTHER" id="PTHR31057:SF0">
    <property type="entry name" value="E3 UFM1-PROTEIN LIGASE 1"/>
    <property type="match status" value="1"/>
</dbReference>
<dbReference type="Gene3D" id="3.30.70.330">
    <property type="match status" value="1"/>
</dbReference>
<keyword evidence="2" id="KW-0436">Ligase</keyword>
<dbReference type="GO" id="GO:0003676">
    <property type="term" value="F:nucleic acid binding"/>
    <property type="evidence" value="ECO:0007669"/>
    <property type="project" value="InterPro"/>
</dbReference>
<dbReference type="GO" id="GO:0032434">
    <property type="term" value="P:regulation of proteasomal ubiquitin-dependent protein catabolic process"/>
    <property type="evidence" value="ECO:0007669"/>
    <property type="project" value="TreeGrafter"/>
</dbReference>
<dbReference type="GO" id="GO:0005789">
    <property type="term" value="C:endoplasmic reticulum membrane"/>
    <property type="evidence" value="ECO:0007669"/>
    <property type="project" value="TreeGrafter"/>
</dbReference>
<dbReference type="Pfam" id="PF09743">
    <property type="entry name" value="E3_UFM1_ligase"/>
    <property type="match status" value="1"/>
</dbReference>
<proteinExistence type="predicted"/>
<dbReference type="GO" id="GO:0034976">
    <property type="term" value="P:response to endoplasmic reticulum stress"/>
    <property type="evidence" value="ECO:0007669"/>
    <property type="project" value="TreeGrafter"/>
</dbReference>
<protein>
    <submittedName>
        <fullName evidence="2">E3 UFM1-protein ligase 1 homolog</fullName>
    </submittedName>
</protein>
<name>A0A6L2LZ66_TANCI</name>
<dbReference type="InterPro" id="IPR012677">
    <property type="entry name" value="Nucleotide-bd_a/b_plait_sf"/>
</dbReference>